<evidence type="ECO:0000256" key="2">
    <source>
        <dbReference type="ARBA" id="ARBA00022692"/>
    </source>
</evidence>
<feature type="transmembrane region" description="Helical" evidence="6">
    <location>
        <begin position="50"/>
        <end position="68"/>
    </location>
</feature>
<feature type="transmembrane region" description="Helical" evidence="6">
    <location>
        <begin position="124"/>
        <end position="145"/>
    </location>
</feature>
<keyword evidence="8" id="KW-1185">Reference proteome</keyword>
<keyword evidence="2 6" id="KW-0812">Transmembrane</keyword>
<dbReference type="OrthoDB" id="1668162at2759"/>
<dbReference type="InterPro" id="IPR037185">
    <property type="entry name" value="EmrE-like"/>
</dbReference>
<keyword evidence="4 6" id="KW-0472">Membrane</keyword>
<gene>
    <name evidence="7" type="ORF">HPP92_016395</name>
</gene>
<evidence type="ECO:0000256" key="5">
    <source>
        <dbReference type="SAM" id="MobiDB-lite"/>
    </source>
</evidence>
<feature type="region of interest" description="Disordered" evidence="5">
    <location>
        <begin position="186"/>
        <end position="205"/>
    </location>
</feature>
<evidence type="ECO:0000256" key="3">
    <source>
        <dbReference type="ARBA" id="ARBA00022989"/>
    </source>
</evidence>
<accession>A0A835QFK1</accession>
<evidence type="ECO:0000313" key="8">
    <source>
        <dbReference type="Proteomes" id="UP000636800"/>
    </source>
</evidence>
<comment type="caution">
    <text evidence="7">The sequence shown here is derived from an EMBL/GenBank/DDBJ whole genome shotgun (WGS) entry which is preliminary data.</text>
</comment>
<dbReference type="EMBL" id="JADCNL010000008">
    <property type="protein sequence ID" value="KAG0469695.1"/>
    <property type="molecule type" value="Genomic_DNA"/>
</dbReference>
<dbReference type="PANTHER" id="PTHR31218">
    <property type="entry name" value="WAT1-RELATED PROTEIN"/>
    <property type="match status" value="1"/>
</dbReference>
<sequence>MDQNFYYMGAKMTSAAFASSMENLNPSITLLLALMLRIEKLDIKSRHGKAKVIGSFLAIAGAFLMVFYRGPTIEFLWSEAREHQGNSNAVVQEEAKGAVVNFVVALFVEHGRVQPLILGWDKRLFAIIYSGIVCSGLSYVLLAIAMKEKGPVFSNGDVDVQSAAAFNSRAILQFVPQDVARTHLPGARLSSTQSVKPPPNAGSPT</sequence>
<dbReference type="SUPFAM" id="SSF103481">
    <property type="entry name" value="Multidrug resistance efflux transporter EmrE"/>
    <property type="match status" value="1"/>
</dbReference>
<organism evidence="7 8">
    <name type="scientific">Vanilla planifolia</name>
    <name type="common">Vanilla</name>
    <dbReference type="NCBI Taxonomy" id="51239"/>
    <lineage>
        <taxon>Eukaryota</taxon>
        <taxon>Viridiplantae</taxon>
        <taxon>Streptophyta</taxon>
        <taxon>Embryophyta</taxon>
        <taxon>Tracheophyta</taxon>
        <taxon>Spermatophyta</taxon>
        <taxon>Magnoliopsida</taxon>
        <taxon>Liliopsida</taxon>
        <taxon>Asparagales</taxon>
        <taxon>Orchidaceae</taxon>
        <taxon>Vanilloideae</taxon>
        <taxon>Vanilleae</taxon>
        <taxon>Vanilla</taxon>
    </lineage>
</organism>
<dbReference type="GO" id="GO:0016020">
    <property type="term" value="C:membrane"/>
    <property type="evidence" value="ECO:0007669"/>
    <property type="project" value="InterPro"/>
</dbReference>
<reference evidence="7 8" key="1">
    <citation type="journal article" date="2020" name="Nat. Food">
        <title>A phased Vanilla planifolia genome enables genetic improvement of flavour and production.</title>
        <authorList>
            <person name="Hasing T."/>
            <person name="Tang H."/>
            <person name="Brym M."/>
            <person name="Khazi F."/>
            <person name="Huang T."/>
            <person name="Chambers A.H."/>
        </authorList>
    </citation>
    <scope>NUCLEOTIDE SEQUENCE [LARGE SCALE GENOMIC DNA]</scope>
    <source>
        <tissue evidence="7">Leaf</tissue>
    </source>
</reference>
<evidence type="ECO:0000256" key="6">
    <source>
        <dbReference type="SAM" id="Phobius"/>
    </source>
</evidence>
<protein>
    <recommendedName>
        <fullName evidence="9">WAT1-related protein</fullName>
    </recommendedName>
</protein>
<comment type="subcellular location">
    <subcellularLocation>
        <location evidence="1">Membrane</location>
        <topology evidence="1">Multi-pass membrane protein</topology>
    </subcellularLocation>
</comment>
<dbReference type="AlphaFoldDB" id="A0A835QFK1"/>
<proteinExistence type="predicted"/>
<dbReference type="GO" id="GO:0022857">
    <property type="term" value="F:transmembrane transporter activity"/>
    <property type="evidence" value="ECO:0007669"/>
    <property type="project" value="InterPro"/>
</dbReference>
<name>A0A835QFK1_VANPL</name>
<dbReference type="Proteomes" id="UP000636800">
    <property type="component" value="Unassembled WGS sequence"/>
</dbReference>
<dbReference type="InterPro" id="IPR030184">
    <property type="entry name" value="WAT1-related"/>
</dbReference>
<keyword evidence="3 6" id="KW-1133">Transmembrane helix</keyword>
<evidence type="ECO:0008006" key="9">
    <source>
        <dbReference type="Google" id="ProtNLM"/>
    </source>
</evidence>
<feature type="compositionally biased region" description="Pro residues" evidence="5">
    <location>
        <begin position="196"/>
        <end position="205"/>
    </location>
</feature>
<evidence type="ECO:0000256" key="1">
    <source>
        <dbReference type="ARBA" id="ARBA00004141"/>
    </source>
</evidence>
<evidence type="ECO:0000256" key="4">
    <source>
        <dbReference type="ARBA" id="ARBA00023136"/>
    </source>
</evidence>
<evidence type="ECO:0000313" key="7">
    <source>
        <dbReference type="EMBL" id="KAG0469695.1"/>
    </source>
</evidence>